<protein>
    <submittedName>
        <fullName evidence="2">Hypothetical_protein</fullName>
    </submittedName>
</protein>
<reference evidence="2 3" key="2">
    <citation type="submission" date="2024-07" db="EMBL/GenBank/DDBJ databases">
        <authorList>
            <person name="Akdeniz Z."/>
        </authorList>
    </citation>
    <scope>NUCLEOTIDE SEQUENCE [LARGE SCALE GENOMIC DNA]</scope>
</reference>
<comment type="caution">
    <text evidence="1">The sequence shown here is derived from an EMBL/GenBank/DDBJ whole genome shotgun (WGS) entry which is preliminary data.</text>
</comment>
<evidence type="ECO:0000313" key="2">
    <source>
        <dbReference type="EMBL" id="CAL6028887.1"/>
    </source>
</evidence>
<sequence length="400" mass="46928">MFFFNFFFNSDGPYSVISEAQIFFSVARGHFLFEFGQFLKPVTVDSLNYSELLKSNFYSFLVRKLTSNGCSNALNYLHGQIYFTIVPQKFRFCLFRFDTGILLEVYGYVIVLPDSSIYWIVDYYELLLCIQWNVAVRLRFVQLDDMLKVYEQLLPFTKLPLQTELLYQQGIQRFVHNRVALLSFISLLKYACESETPFTTRKIFAEIFTNISQPLSDQMDCTRDYNSPGFANKISQSSLLSMFSLNVPIFYIVNTKQTIFILGVNYCLRLLIQYNEITYQIYRKPKRIFRIVTMLLQTLRPLVCNFLISLMHNRAEKLFITQLIITQSTISELQSEQYLQESCTENLYLLNCLTLTLPLINIDSLNLQRYHQYLGSIQSYHLHLISSKLSNQGMTISEKR</sequence>
<dbReference type="EMBL" id="CAXDID020000108">
    <property type="protein sequence ID" value="CAL6028887.1"/>
    <property type="molecule type" value="Genomic_DNA"/>
</dbReference>
<name>A0AA86RTG9_9EUKA</name>
<keyword evidence="3" id="KW-1185">Reference proteome</keyword>
<accession>A0AA86RTG9</accession>
<gene>
    <name evidence="2" type="ORF">HINF_LOCUS32025</name>
    <name evidence="1" type="ORF">HINF_LOCUS65289</name>
</gene>
<dbReference type="EMBL" id="CATOUU010001179">
    <property type="protein sequence ID" value="CAI9977644.1"/>
    <property type="molecule type" value="Genomic_DNA"/>
</dbReference>
<evidence type="ECO:0000313" key="1">
    <source>
        <dbReference type="EMBL" id="CAI9977644.1"/>
    </source>
</evidence>
<proteinExistence type="predicted"/>
<dbReference type="Proteomes" id="UP001642409">
    <property type="component" value="Unassembled WGS sequence"/>
</dbReference>
<evidence type="ECO:0000313" key="3">
    <source>
        <dbReference type="Proteomes" id="UP001642409"/>
    </source>
</evidence>
<organism evidence="1">
    <name type="scientific">Hexamita inflata</name>
    <dbReference type="NCBI Taxonomy" id="28002"/>
    <lineage>
        <taxon>Eukaryota</taxon>
        <taxon>Metamonada</taxon>
        <taxon>Diplomonadida</taxon>
        <taxon>Hexamitidae</taxon>
        <taxon>Hexamitinae</taxon>
        <taxon>Hexamita</taxon>
    </lineage>
</organism>
<dbReference type="AlphaFoldDB" id="A0AA86RTG9"/>
<reference evidence="1" key="1">
    <citation type="submission" date="2023-06" db="EMBL/GenBank/DDBJ databases">
        <authorList>
            <person name="Kurt Z."/>
        </authorList>
    </citation>
    <scope>NUCLEOTIDE SEQUENCE</scope>
</reference>